<dbReference type="GO" id="GO:0004252">
    <property type="term" value="F:serine-type endopeptidase activity"/>
    <property type="evidence" value="ECO:0007669"/>
    <property type="project" value="UniProtKB-EC"/>
</dbReference>
<dbReference type="RefSeq" id="WP_204890331.1">
    <property type="nucleotide sequence ID" value="NZ_JBHUFW010000011.1"/>
</dbReference>
<comment type="function">
    <text evidence="6">ATP-dependent specificity component of the Clp protease. It directs the protease to specific substrates. Can perform chaperone functions in the absence of ClpP.</text>
</comment>
<keyword evidence="4 6" id="KW-0067">ATP-binding</keyword>
<comment type="subunit">
    <text evidence="6">Component of the ClpX-ClpP complex. Forms a hexameric ring that, in the presence of ATP, binds to fourteen ClpP subunits assembled into a disk-like structure with a central cavity, resembling the structure of eukaryotic proteasomes.</text>
</comment>
<keyword evidence="10" id="KW-1185">Reference proteome</keyword>
<dbReference type="InterPro" id="IPR003959">
    <property type="entry name" value="ATPase_AAA_core"/>
</dbReference>
<keyword evidence="3 6" id="KW-0862">Zinc</keyword>
<dbReference type="InterPro" id="IPR059188">
    <property type="entry name" value="Znf_CLPX-like"/>
</dbReference>
<dbReference type="NCBIfam" id="TIGR00382">
    <property type="entry name" value="clpX"/>
    <property type="match status" value="1"/>
</dbReference>
<dbReference type="InterPro" id="IPR050052">
    <property type="entry name" value="ATP-dep_Clp_protease_ClpX"/>
</dbReference>
<dbReference type="InterPro" id="IPR046425">
    <property type="entry name" value="ClpX_bact"/>
</dbReference>
<dbReference type="GO" id="GO:0006508">
    <property type="term" value="P:proteolysis"/>
    <property type="evidence" value="ECO:0007669"/>
    <property type="project" value="UniProtKB-KW"/>
</dbReference>
<dbReference type="Pfam" id="PF07724">
    <property type="entry name" value="AAA_2"/>
    <property type="match status" value="1"/>
</dbReference>
<dbReference type="InterPro" id="IPR003593">
    <property type="entry name" value="AAA+_ATPase"/>
</dbReference>
<keyword evidence="9" id="KW-0645">Protease</keyword>
<feature type="binding site" evidence="6 7">
    <location>
        <position position="38"/>
    </location>
    <ligand>
        <name>Zn(2+)</name>
        <dbReference type="ChEBI" id="CHEBI:29105"/>
    </ligand>
</feature>
<evidence type="ECO:0000256" key="2">
    <source>
        <dbReference type="ARBA" id="ARBA00022741"/>
    </source>
</evidence>
<keyword evidence="1 6" id="KW-0479">Metal-binding</keyword>
<organism evidence="9 10">
    <name type="scientific">Planococcus chinensis</name>
    <dbReference type="NCBI Taxonomy" id="272917"/>
    <lineage>
        <taxon>Bacteria</taxon>
        <taxon>Bacillati</taxon>
        <taxon>Bacillota</taxon>
        <taxon>Bacilli</taxon>
        <taxon>Bacillales</taxon>
        <taxon>Caryophanaceae</taxon>
        <taxon>Planococcus</taxon>
    </lineage>
</organism>
<dbReference type="SUPFAM" id="SSF52540">
    <property type="entry name" value="P-loop containing nucleoside triphosphate hydrolases"/>
    <property type="match status" value="1"/>
</dbReference>
<dbReference type="GO" id="GO:0005524">
    <property type="term" value="F:ATP binding"/>
    <property type="evidence" value="ECO:0007669"/>
    <property type="project" value="UniProtKB-KW"/>
</dbReference>
<dbReference type="EMBL" id="JBHUFW010000011">
    <property type="protein sequence ID" value="MFD1863930.1"/>
    <property type="molecule type" value="Genomic_DNA"/>
</dbReference>
<dbReference type="PANTHER" id="PTHR48102:SF7">
    <property type="entry name" value="ATP-DEPENDENT CLP PROTEASE ATP-BINDING SUBUNIT CLPX-LIKE, MITOCHONDRIAL"/>
    <property type="match status" value="1"/>
</dbReference>
<feature type="binding site" evidence="6 7">
    <location>
        <position position="13"/>
    </location>
    <ligand>
        <name>Zn(2+)</name>
        <dbReference type="ChEBI" id="CHEBI:29105"/>
    </ligand>
</feature>
<dbReference type="SMART" id="SM00382">
    <property type="entry name" value="AAA"/>
    <property type="match status" value="1"/>
</dbReference>
<dbReference type="PROSITE" id="PS51902">
    <property type="entry name" value="CLPX_ZB"/>
    <property type="match status" value="1"/>
</dbReference>
<dbReference type="Proteomes" id="UP001597273">
    <property type="component" value="Unassembled WGS sequence"/>
</dbReference>
<dbReference type="NCBIfam" id="NF003745">
    <property type="entry name" value="PRK05342.1"/>
    <property type="match status" value="1"/>
</dbReference>
<dbReference type="Gene3D" id="3.40.50.300">
    <property type="entry name" value="P-loop containing nucleotide triphosphate hydrolases"/>
    <property type="match status" value="1"/>
</dbReference>
<protein>
    <recommendedName>
        <fullName evidence="6">ATP-dependent Clp protease ATP-binding subunit ClpX</fullName>
    </recommendedName>
</protein>
<dbReference type="SMART" id="SM00994">
    <property type="entry name" value="zf-C4_ClpX"/>
    <property type="match status" value="1"/>
</dbReference>
<accession>A0ABW4QKQ1</accession>
<proteinExistence type="inferred from homology"/>
<dbReference type="SMART" id="SM01086">
    <property type="entry name" value="ClpB_D2-small"/>
    <property type="match status" value="1"/>
</dbReference>
<dbReference type="SUPFAM" id="SSF57716">
    <property type="entry name" value="Glucocorticoid receptor-like (DNA-binding domain)"/>
    <property type="match status" value="1"/>
</dbReference>
<dbReference type="CDD" id="cd19497">
    <property type="entry name" value="RecA-like_ClpX"/>
    <property type="match status" value="1"/>
</dbReference>
<sequence length="423" mass="46840">MFKFNDEKDHLKCSFCGKPQEQVRKLVAGPGVYICDECIELCTEIVEEELGTDEAVEFKEVPKPKEILDILNGYVIGQEKAKKSLAVAVYNHYKRVNSNSKIDDVELSKSNIVLIGPTGSGKTLLAQTLARILNVPFAIADATSLTEAGYVGEDVENILLKLIQAADYDVERAEKGIIYIDEIDKVARKSENPSITRDVSGEGVQQALLKILEGTTASVPPQGGRKHPHQEFIQIDTTNVLFIVGGAFDGVEQIIKRRLGNKIIGFGADPNKEEMDDKTLLSQLIPEDLLKFGLIPEFIGRLPVLASLEQLDENALVQILTEPKNALIKQYQKMMELDGVELTFEPDALVEIAKLAIERKTGARGLRSIIENIMLDVMFDLPSREDIKECVITKETVTENAQPKLILEDGSEYKADNNEKTSA</sequence>
<dbReference type="InterPro" id="IPR038366">
    <property type="entry name" value="Znf_CppX_C4_sf"/>
</dbReference>
<keyword evidence="5 6" id="KW-0143">Chaperone</keyword>
<dbReference type="HAMAP" id="MF_00175">
    <property type="entry name" value="ClpX"/>
    <property type="match status" value="1"/>
</dbReference>
<dbReference type="Pfam" id="PF06689">
    <property type="entry name" value="zf-C4_ClpX"/>
    <property type="match status" value="1"/>
</dbReference>
<feature type="binding site" evidence="6 7">
    <location>
        <position position="16"/>
    </location>
    <ligand>
        <name>Zn(2+)</name>
        <dbReference type="ChEBI" id="CHEBI:29105"/>
    </ligand>
</feature>
<dbReference type="Gene3D" id="1.10.8.60">
    <property type="match status" value="1"/>
</dbReference>
<comment type="caution">
    <text evidence="9">The sequence shown here is derived from an EMBL/GenBank/DDBJ whole genome shotgun (WGS) entry which is preliminary data.</text>
</comment>
<feature type="binding site" evidence="6">
    <location>
        <begin position="117"/>
        <end position="124"/>
    </location>
    <ligand>
        <name>ATP</name>
        <dbReference type="ChEBI" id="CHEBI:30616"/>
    </ligand>
</feature>
<dbReference type="InterPro" id="IPR027417">
    <property type="entry name" value="P-loop_NTPase"/>
</dbReference>
<evidence type="ECO:0000256" key="4">
    <source>
        <dbReference type="ARBA" id="ARBA00022840"/>
    </source>
</evidence>
<evidence type="ECO:0000256" key="3">
    <source>
        <dbReference type="ARBA" id="ARBA00022833"/>
    </source>
</evidence>
<keyword evidence="9" id="KW-0378">Hydrolase</keyword>
<dbReference type="InterPro" id="IPR019489">
    <property type="entry name" value="Clp_ATPase_C"/>
</dbReference>
<dbReference type="Gene3D" id="6.20.220.10">
    <property type="entry name" value="ClpX chaperone, C4-type zinc finger domain"/>
    <property type="match status" value="1"/>
</dbReference>
<comment type="similarity">
    <text evidence="6 7">Belongs to the ClpX chaperone family.</text>
</comment>
<evidence type="ECO:0000313" key="9">
    <source>
        <dbReference type="EMBL" id="MFD1863930.1"/>
    </source>
</evidence>
<evidence type="ECO:0000256" key="6">
    <source>
        <dbReference type="HAMAP-Rule" id="MF_00175"/>
    </source>
</evidence>
<dbReference type="InterPro" id="IPR004487">
    <property type="entry name" value="Clp_protease_ATP-bd_su_ClpX"/>
</dbReference>
<gene>
    <name evidence="6 9" type="primary">clpX</name>
    <name evidence="9" type="ORF">ACFSDB_13555</name>
</gene>
<evidence type="ECO:0000256" key="7">
    <source>
        <dbReference type="PROSITE-ProRule" id="PRU01250"/>
    </source>
</evidence>
<evidence type="ECO:0000256" key="1">
    <source>
        <dbReference type="ARBA" id="ARBA00022723"/>
    </source>
</evidence>
<feature type="domain" description="ClpX-type ZB" evidence="8">
    <location>
        <begin position="1"/>
        <end position="54"/>
    </location>
</feature>
<keyword evidence="2 6" id="KW-0547">Nucleotide-binding</keyword>
<evidence type="ECO:0000259" key="8">
    <source>
        <dbReference type="PROSITE" id="PS51902"/>
    </source>
</evidence>
<dbReference type="InterPro" id="IPR010603">
    <property type="entry name" value="Znf_CppX_C4"/>
</dbReference>
<evidence type="ECO:0000313" key="10">
    <source>
        <dbReference type="Proteomes" id="UP001597273"/>
    </source>
</evidence>
<name>A0ABW4QKQ1_9BACL</name>
<evidence type="ECO:0000256" key="5">
    <source>
        <dbReference type="ARBA" id="ARBA00023186"/>
    </source>
</evidence>
<feature type="binding site" evidence="6 7">
    <location>
        <position position="35"/>
    </location>
    <ligand>
        <name>Zn(2+)</name>
        <dbReference type="ChEBI" id="CHEBI:29105"/>
    </ligand>
</feature>
<dbReference type="Pfam" id="PF10431">
    <property type="entry name" value="ClpB_D2-small"/>
    <property type="match status" value="1"/>
</dbReference>
<dbReference type="PANTHER" id="PTHR48102">
    <property type="entry name" value="ATP-DEPENDENT CLP PROTEASE ATP-BINDING SUBUNIT CLPX-LIKE, MITOCHONDRIAL-RELATED"/>
    <property type="match status" value="1"/>
</dbReference>
<reference evidence="10" key="1">
    <citation type="journal article" date="2019" name="Int. J. Syst. Evol. Microbiol.">
        <title>The Global Catalogue of Microorganisms (GCM) 10K type strain sequencing project: providing services to taxonomists for standard genome sequencing and annotation.</title>
        <authorList>
            <consortium name="The Broad Institute Genomics Platform"/>
            <consortium name="The Broad Institute Genome Sequencing Center for Infectious Disease"/>
            <person name="Wu L."/>
            <person name="Ma J."/>
        </authorList>
    </citation>
    <scope>NUCLEOTIDE SEQUENCE [LARGE SCALE GENOMIC DNA]</scope>
    <source>
        <strain evidence="10">CGMCC 1.15475</strain>
    </source>
</reference>